<dbReference type="Gene3D" id="3.30.9.10">
    <property type="entry name" value="D-Amino Acid Oxidase, subunit A, domain 2"/>
    <property type="match status" value="1"/>
</dbReference>
<reference evidence="3" key="1">
    <citation type="submission" date="2023-03" db="EMBL/GenBank/DDBJ databases">
        <authorList>
            <person name="Steffen K."/>
            <person name="Cardenas P."/>
        </authorList>
    </citation>
    <scope>NUCLEOTIDE SEQUENCE</scope>
</reference>
<comment type="caution">
    <text evidence="3">The sequence shown here is derived from an EMBL/GenBank/DDBJ whole genome shotgun (WGS) entry which is preliminary data.</text>
</comment>
<evidence type="ECO:0000256" key="1">
    <source>
        <dbReference type="SAM" id="MobiDB-lite"/>
    </source>
</evidence>
<feature type="region of interest" description="Disordered" evidence="1">
    <location>
        <begin position="252"/>
        <end position="273"/>
    </location>
</feature>
<name>A0AA35R0Q4_GEOBA</name>
<accession>A0AA35R0Q4</accession>
<dbReference type="SUPFAM" id="SSF51905">
    <property type="entry name" value="FAD/NAD(P)-binding domain"/>
    <property type="match status" value="1"/>
</dbReference>
<dbReference type="InterPro" id="IPR036188">
    <property type="entry name" value="FAD/NAD-bd_sf"/>
</dbReference>
<keyword evidence="4" id="KW-1185">Reference proteome</keyword>
<dbReference type="InterPro" id="IPR006076">
    <property type="entry name" value="FAD-dep_OxRdtase"/>
</dbReference>
<dbReference type="SUPFAM" id="SSF54373">
    <property type="entry name" value="FAD-linked reductases, C-terminal domain"/>
    <property type="match status" value="1"/>
</dbReference>
<dbReference type="GO" id="GO:0005737">
    <property type="term" value="C:cytoplasm"/>
    <property type="evidence" value="ECO:0007669"/>
    <property type="project" value="TreeGrafter"/>
</dbReference>
<dbReference type="EMBL" id="CASHTH010000346">
    <property type="protein sequence ID" value="CAI7998354.1"/>
    <property type="molecule type" value="Genomic_DNA"/>
</dbReference>
<evidence type="ECO:0000259" key="2">
    <source>
        <dbReference type="Pfam" id="PF01266"/>
    </source>
</evidence>
<proteinExistence type="predicted"/>
<sequence>MADTEVLVIGGGIAGASAAWRLAELGSSVTLLERGDIASESSGVNAGGIGALGWGHVPNLQSYLTMGSLQIFKHLQLELGYDIEFRASGALQAIQTAEQYEYARDNVLSLKSQGYTLELLTVNEARGLEPELNPDLVGVVHIPLRAQADPVKATRAFAAAAEQSGAQVLTGREVTAITCQANGGFRVACSSASSGEVHTAKQLVLAAGAWCGTLGEMLGLRIPIIPVRGQMWASEPLPPRVFHSLSAAESPLHWTASPGNDEGNDASTPPELTHLGSRRVTRHLYGRQTRDGELVFGGDRQVVGYDKTVEDAGIEVNFGHVRELLPMLGQLSITRTWAGLMPFSLDGKPVIGKIPQMENLYIVSGLASSGFGRGPMAGKLIADYIHTGHRPQVLAESDPARCVSVLD</sequence>
<dbReference type="AlphaFoldDB" id="A0AA35R0Q4"/>
<dbReference type="Pfam" id="PF01266">
    <property type="entry name" value="DAO"/>
    <property type="match status" value="1"/>
</dbReference>
<dbReference type="Proteomes" id="UP001174909">
    <property type="component" value="Unassembled WGS sequence"/>
</dbReference>
<protein>
    <submittedName>
        <fullName evidence="3">D-amino acid dehydrogenase</fullName>
    </submittedName>
</protein>
<dbReference type="PANTHER" id="PTHR13847">
    <property type="entry name" value="SARCOSINE DEHYDROGENASE-RELATED"/>
    <property type="match status" value="1"/>
</dbReference>
<organism evidence="3 4">
    <name type="scientific">Geodia barretti</name>
    <name type="common">Barrett's horny sponge</name>
    <dbReference type="NCBI Taxonomy" id="519541"/>
    <lineage>
        <taxon>Eukaryota</taxon>
        <taxon>Metazoa</taxon>
        <taxon>Porifera</taxon>
        <taxon>Demospongiae</taxon>
        <taxon>Heteroscleromorpha</taxon>
        <taxon>Tetractinellida</taxon>
        <taxon>Astrophorina</taxon>
        <taxon>Geodiidae</taxon>
        <taxon>Geodia</taxon>
    </lineage>
</organism>
<dbReference type="Gene3D" id="3.50.50.60">
    <property type="entry name" value="FAD/NAD(P)-binding domain"/>
    <property type="match status" value="1"/>
</dbReference>
<gene>
    <name evidence="3" type="ORF">GBAR_LOCUS2412</name>
</gene>
<evidence type="ECO:0000313" key="4">
    <source>
        <dbReference type="Proteomes" id="UP001174909"/>
    </source>
</evidence>
<evidence type="ECO:0000313" key="3">
    <source>
        <dbReference type="EMBL" id="CAI7998354.1"/>
    </source>
</evidence>
<feature type="domain" description="FAD dependent oxidoreductase" evidence="2">
    <location>
        <begin position="6"/>
        <end position="383"/>
    </location>
</feature>